<evidence type="ECO:0000313" key="2">
    <source>
        <dbReference type="EMBL" id="GEL02186.1"/>
    </source>
</evidence>
<feature type="chain" id="PRO_5022091644" evidence="1">
    <location>
        <begin position="21"/>
        <end position="113"/>
    </location>
</feature>
<protein>
    <submittedName>
        <fullName evidence="2">Uncharacterized protein</fullName>
    </submittedName>
</protein>
<name>A0A511BPC6_9PROT</name>
<proteinExistence type="predicted"/>
<gene>
    <name evidence="2" type="ORF">SSA02_13490</name>
</gene>
<accession>A0A511BPC6</accession>
<dbReference type="Proteomes" id="UP000321405">
    <property type="component" value="Unassembled WGS sequence"/>
</dbReference>
<dbReference type="AlphaFoldDB" id="A0A511BPC6"/>
<keyword evidence="3" id="KW-1185">Reference proteome</keyword>
<evidence type="ECO:0000313" key="3">
    <source>
        <dbReference type="Proteomes" id="UP000321405"/>
    </source>
</evidence>
<feature type="signal peptide" evidence="1">
    <location>
        <begin position="1"/>
        <end position="20"/>
    </location>
</feature>
<keyword evidence="1" id="KW-0732">Signal</keyword>
<evidence type="ECO:0000256" key="1">
    <source>
        <dbReference type="SAM" id="SignalP"/>
    </source>
</evidence>
<dbReference type="EMBL" id="BJVC01000002">
    <property type="protein sequence ID" value="GEL02186.1"/>
    <property type="molecule type" value="Genomic_DNA"/>
</dbReference>
<dbReference type="OrthoDB" id="6520335at2"/>
<dbReference type="RefSeq" id="WP_147093248.1">
    <property type="nucleotide sequence ID" value="NZ_BJVC01000002.1"/>
</dbReference>
<reference evidence="2 3" key="1">
    <citation type="submission" date="2019-07" db="EMBL/GenBank/DDBJ databases">
        <title>Whole genome shotgun sequence of Swaminathania salitolerans NBRC 104436.</title>
        <authorList>
            <person name="Hosoyama A."/>
            <person name="Uohara A."/>
            <person name="Ohji S."/>
            <person name="Ichikawa N."/>
        </authorList>
    </citation>
    <scope>NUCLEOTIDE SEQUENCE [LARGE SCALE GENOMIC DNA]</scope>
    <source>
        <strain evidence="2 3">NBRC 104436</strain>
    </source>
</reference>
<organism evidence="2 3">
    <name type="scientific">Swaminathania salitolerans</name>
    <dbReference type="NCBI Taxonomy" id="182838"/>
    <lineage>
        <taxon>Bacteria</taxon>
        <taxon>Pseudomonadati</taxon>
        <taxon>Pseudomonadota</taxon>
        <taxon>Alphaproteobacteria</taxon>
        <taxon>Acetobacterales</taxon>
        <taxon>Acetobacteraceae</taxon>
        <taxon>Swaminathania</taxon>
    </lineage>
</organism>
<sequence>MRLCVPPILALMLVPRIALGQTTGSILPESGAKSPFSPLAVPTSLKPQQKSLEQFLDAGYRILATTLSGPDQIFVMNHRDRTVLCALTPPDLRNGRNVPTSRCWALNKADQAD</sequence>
<comment type="caution">
    <text evidence="2">The sequence shown here is derived from an EMBL/GenBank/DDBJ whole genome shotgun (WGS) entry which is preliminary data.</text>
</comment>